<evidence type="ECO:0000313" key="1">
    <source>
        <dbReference type="EMBL" id="OOF53584.1"/>
    </source>
</evidence>
<dbReference type="Proteomes" id="UP000188541">
    <property type="component" value="Unassembled WGS sequence"/>
</dbReference>
<dbReference type="AlphaFoldDB" id="A0A1V3JAI7"/>
<gene>
    <name evidence="1" type="ORF">BKK55_11120</name>
</gene>
<organism evidence="1 2">
    <name type="scientific">Rodentibacter genomosp. 2</name>
    <dbReference type="NCBI Taxonomy" id="1908266"/>
    <lineage>
        <taxon>Bacteria</taxon>
        <taxon>Pseudomonadati</taxon>
        <taxon>Pseudomonadota</taxon>
        <taxon>Gammaproteobacteria</taxon>
        <taxon>Pasteurellales</taxon>
        <taxon>Pasteurellaceae</taxon>
        <taxon>Rodentibacter</taxon>
    </lineage>
</organism>
<protein>
    <submittedName>
        <fullName evidence="1">Uncharacterized protein</fullName>
    </submittedName>
</protein>
<reference evidence="1 2" key="1">
    <citation type="submission" date="2016-10" db="EMBL/GenBank/DDBJ databases">
        <title>Rodentibacter gen. nov. and new species.</title>
        <authorList>
            <person name="Christensen H."/>
        </authorList>
    </citation>
    <scope>NUCLEOTIDE SEQUENCE [LARGE SCALE GENOMIC DNA]</scope>
    <source>
        <strain evidence="1 2">1996246016</strain>
    </source>
</reference>
<sequence>MTEPFTVIDENMKLQIYLHNDKPVELSTLCQSLDGISKEYSRFIQNSTPEQNLQPCDSNIYVTQITKGSIIVELGTYVAATCTLIEHSNAIFEFGERLAQTYGWLQGKRPQPDNINVSELRHLSHALEPVANDPKASISIGSIKVDGGIHIHFEADNMKANALQHLIGKKMDEMKEPIVGLQKGCVMQLAVTAADKQIDKAIIEAFTKKAIKVSFETNELKQTMVMREHPYHKLFIVDVMVHTVDDKIVLYHIKNLIDILDKNEV</sequence>
<comment type="caution">
    <text evidence="1">The sequence shown here is derived from an EMBL/GenBank/DDBJ whole genome shotgun (WGS) entry which is preliminary data.</text>
</comment>
<dbReference type="RefSeq" id="WP_077551755.1">
    <property type="nucleotide sequence ID" value="NZ_MLHO01000061.1"/>
</dbReference>
<dbReference type="OrthoDB" id="6680121at2"/>
<proteinExistence type="predicted"/>
<name>A0A1V3JAI7_9PAST</name>
<keyword evidence="2" id="KW-1185">Reference proteome</keyword>
<evidence type="ECO:0000313" key="2">
    <source>
        <dbReference type="Proteomes" id="UP000188541"/>
    </source>
</evidence>
<accession>A0A1V3JAI7</accession>
<dbReference type="EMBL" id="MLHO01000061">
    <property type="protein sequence ID" value="OOF53584.1"/>
    <property type="molecule type" value="Genomic_DNA"/>
</dbReference>